<evidence type="ECO:0000259" key="1">
    <source>
        <dbReference type="Pfam" id="PF08241"/>
    </source>
</evidence>
<keyword evidence="3" id="KW-1185">Reference proteome</keyword>
<dbReference type="SUPFAM" id="SSF53335">
    <property type="entry name" value="S-adenosyl-L-methionine-dependent methyltransferases"/>
    <property type="match status" value="1"/>
</dbReference>
<dbReference type="PANTHER" id="PTHR43591:SF24">
    <property type="entry name" value="2-METHOXY-6-POLYPRENYL-1,4-BENZOQUINOL METHYLASE, MITOCHONDRIAL"/>
    <property type="match status" value="1"/>
</dbReference>
<evidence type="ECO:0000313" key="3">
    <source>
        <dbReference type="Proteomes" id="UP000509418"/>
    </source>
</evidence>
<dbReference type="EMBL" id="CP056041">
    <property type="protein sequence ID" value="QKZ20014.1"/>
    <property type="molecule type" value="Genomic_DNA"/>
</dbReference>
<gene>
    <name evidence="2" type="ORF">HUT05_23230</name>
</gene>
<dbReference type="RefSeq" id="WP_176576200.1">
    <property type="nucleotide sequence ID" value="NZ_CBDRGH010000027.1"/>
</dbReference>
<protein>
    <submittedName>
        <fullName evidence="2">Class I SAM-dependent methyltransferase</fullName>
    </submittedName>
</protein>
<dbReference type="Pfam" id="PF08241">
    <property type="entry name" value="Methyltransf_11"/>
    <property type="match status" value="1"/>
</dbReference>
<keyword evidence="2" id="KW-0489">Methyltransferase</keyword>
<dbReference type="AlphaFoldDB" id="A0A7H8T9F1"/>
<dbReference type="InterPro" id="IPR013216">
    <property type="entry name" value="Methyltransf_11"/>
</dbReference>
<dbReference type="GO" id="GO:0008757">
    <property type="term" value="F:S-adenosylmethionine-dependent methyltransferase activity"/>
    <property type="evidence" value="ECO:0007669"/>
    <property type="project" value="InterPro"/>
</dbReference>
<name>A0A7H8T9F1_STRCX</name>
<evidence type="ECO:0000313" key="2">
    <source>
        <dbReference type="EMBL" id="QKZ20014.1"/>
    </source>
</evidence>
<reference evidence="2 3" key="1">
    <citation type="submission" date="2020-06" db="EMBL/GenBank/DDBJ databases">
        <title>Genome mining for natural products.</title>
        <authorList>
            <person name="Zhang B."/>
            <person name="Shi J."/>
            <person name="Ge H."/>
        </authorList>
    </citation>
    <scope>NUCLEOTIDE SEQUENCE [LARGE SCALE GENOMIC DNA]</scope>
    <source>
        <strain evidence="2 3">NA02069</strain>
    </source>
</reference>
<keyword evidence="2" id="KW-0808">Transferase</keyword>
<dbReference type="Proteomes" id="UP000509418">
    <property type="component" value="Chromosome"/>
</dbReference>
<dbReference type="Gene3D" id="3.40.50.150">
    <property type="entry name" value="Vaccinia Virus protein VP39"/>
    <property type="match status" value="1"/>
</dbReference>
<accession>A0A7H8T9F1</accession>
<organism evidence="2 3">
    <name type="scientific">Streptomyces chartreusis</name>
    <dbReference type="NCBI Taxonomy" id="1969"/>
    <lineage>
        <taxon>Bacteria</taxon>
        <taxon>Bacillati</taxon>
        <taxon>Actinomycetota</taxon>
        <taxon>Actinomycetes</taxon>
        <taxon>Kitasatosporales</taxon>
        <taxon>Streptomycetaceae</taxon>
        <taxon>Streptomyces</taxon>
    </lineage>
</organism>
<sequence>MTEQRFDVWSSGAAYERYMGRWSRAVAHRFLAWLDRPAGLRWLDVGCGTGVLSALVTELHDPDRVLGCDRSEAFVATAAAAPVTAAGFVVGDAMALPVRDGVFDVAVSGLTLNFLPEPAAAVRELTRAVRPGGQVAAYVWDYGEGMGFLHAFWTAAAATDPAAAALDEARRFPGCGPEALHRLWTDAGLADVSTTPVEVPTLFADFADLWDPFRTGQGPAPGYVATLAPAARDRLRDALHARVPIAPDGSVPLTARAWAVRGVRPPRNQPPSRPG</sequence>
<proteinExistence type="predicted"/>
<dbReference type="PANTHER" id="PTHR43591">
    <property type="entry name" value="METHYLTRANSFERASE"/>
    <property type="match status" value="1"/>
</dbReference>
<dbReference type="CDD" id="cd02440">
    <property type="entry name" value="AdoMet_MTases"/>
    <property type="match status" value="1"/>
</dbReference>
<feature type="domain" description="Methyltransferase type 11" evidence="1">
    <location>
        <begin position="43"/>
        <end position="136"/>
    </location>
</feature>
<dbReference type="InterPro" id="IPR029063">
    <property type="entry name" value="SAM-dependent_MTases_sf"/>
</dbReference>
<dbReference type="GO" id="GO:0032259">
    <property type="term" value="P:methylation"/>
    <property type="evidence" value="ECO:0007669"/>
    <property type="project" value="UniProtKB-KW"/>
</dbReference>